<evidence type="ECO:0000313" key="3">
    <source>
        <dbReference type="EMBL" id="GFP88532.1"/>
    </source>
</evidence>
<gene>
    <name evidence="3" type="ORF">PHJA_000996900</name>
</gene>
<feature type="non-terminal residue" evidence="3">
    <location>
        <position position="1"/>
    </location>
</feature>
<keyword evidence="4" id="KW-1185">Reference proteome</keyword>
<proteinExistence type="predicted"/>
<dbReference type="InterPro" id="IPR011990">
    <property type="entry name" value="TPR-like_helical_dom_sf"/>
</dbReference>
<evidence type="ECO:0000313" key="4">
    <source>
        <dbReference type="Proteomes" id="UP000653305"/>
    </source>
</evidence>
<dbReference type="OrthoDB" id="2423701at2759"/>
<evidence type="ECO:0000256" key="2">
    <source>
        <dbReference type="ARBA" id="ARBA00022803"/>
    </source>
</evidence>
<protein>
    <submittedName>
        <fullName evidence="3">Hsp70-hsp90 organizing protein 3</fullName>
    </submittedName>
</protein>
<dbReference type="Gene3D" id="1.25.40.10">
    <property type="entry name" value="Tetratricopeptide repeat domain"/>
    <property type="match status" value="1"/>
</dbReference>
<name>A0A830BR67_9LAMI</name>
<evidence type="ECO:0000256" key="1">
    <source>
        <dbReference type="ARBA" id="ARBA00022737"/>
    </source>
</evidence>
<dbReference type="PANTHER" id="PTHR22904">
    <property type="entry name" value="TPR REPEAT CONTAINING PROTEIN"/>
    <property type="match status" value="1"/>
</dbReference>
<dbReference type="GO" id="GO:0051879">
    <property type="term" value="F:Hsp90 protein binding"/>
    <property type="evidence" value="ECO:0007669"/>
    <property type="project" value="TreeGrafter"/>
</dbReference>
<reference evidence="3" key="1">
    <citation type="submission" date="2020-07" db="EMBL/GenBank/DDBJ databases">
        <title>Ethylene signaling mediates host invasion by parasitic plants.</title>
        <authorList>
            <person name="Yoshida S."/>
        </authorList>
    </citation>
    <scope>NUCLEOTIDE SEQUENCE</scope>
    <source>
        <strain evidence="3">Okayama</strain>
    </source>
</reference>
<keyword evidence="1" id="KW-0677">Repeat</keyword>
<sequence length="81" mass="8851">SPTNYVLYAGRSAAYIALQKLSEAISDAQITVQLKPRWSKGYYLLGEALVGLNSYRSQVSPTRRLLWPGAPGSGPGQKRAR</sequence>
<keyword evidence="2" id="KW-0802">TPR repeat</keyword>
<comment type="caution">
    <text evidence="3">The sequence shown here is derived from an EMBL/GenBank/DDBJ whole genome shotgun (WGS) entry which is preliminary data.</text>
</comment>
<dbReference type="AlphaFoldDB" id="A0A830BR67"/>
<dbReference type="Proteomes" id="UP000653305">
    <property type="component" value="Unassembled WGS sequence"/>
</dbReference>
<organism evidence="3 4">
    <name type="scientific">Phtheirospermum japonicum</name>
    <dbReference type="NCBI Taxonomy" id="374723"/>
    <lineage>
        <taxon>Eukaryota</taxon>
        <taxon>Viridiplantae</taxon>
        <taxon>Streptophyta</taxon>
        <taxon>Embryophyta</taxon>
        <taxon>Tracheophyta</taxon>
        <taxon>Spermatophyta</taxon>
        <taxon>Magnoliopsida</taxon>
        <taxon>eudicotyledons</taxon>
        <taxon>Gunneridae</taxon>
        <taxon>Pentapetalae</taxon>
        <taxon>asterids</taxon>
        <taxon>lamiids</taxon>
        <taxon>Lamiales</taxon>
        <taxon>Orobanchaceae</taxon>
        <taxon>Orobanchaceae incertae sedis</taxon>
        <taxon>Phtheirospermum</taxon>
    </lineage>
</organism>
<dbReference type="PANTHER" id="PTHR22904:SF533">
    <property type="entry name" value="HSP70-HSP90 ORGANIZING PROTEIN 3"/>
    <property type="match status" value="1"/>
</dbReference>
<dbReference type="SUPFAM" id="SSF48452">
    <property type="entry name" value="TPR-like"/>
    <property type="match status" value="1"/>
</dbReference>
<accession>A0A830BR67</accession>
<dbReference type="EMBL" id="BMAC01000168">
    <property type="protein sequence ID" value="GFP88532.1"/>
    <property type="molecule type" value="Genomic_DNA"/>
</dbReference>